<evidence type="ECO:0008006" key="3">
    <source>
        <dbReference type="Google" id="ProtNLM"/>
    </source>
</evidence>
<evidence type="ECO:0000313" key="1">
    <source>
        <dbReference type="EMBL" id="MBM7413615.1"/>
    </source>
</evidence>
<sequence length="863" mass="90749">MITELAQNAADAAARADVPGRLAVWSVGDTLHVANVGVPLSITGVQALAALRASDKTAEHATSVGRYGVGFTAVRAVSDRIEIRSTSGSIVFDGSRTRREIAARGLGEPEQGVPVLRLPWASDDVPTPGWDTEVVLHGVVDIAEVLSAAARESIDLMLELDALQSISIGGTELVREVSSGPGAWTDVRVGGRRWWRGDAAAARWFLPLEDDGLTPDAPAPLTRDVLRAPTRSDEVLTIPLLLVADVPLQPDRRRVLPGADLAVVATGYAALVADLPASHRAAAVPRPGLPASEVDEAVRAALVRDLESADWVPTTAGRAVRPANAAVVESISAELAELLVDVVPGLVAPEASDRASATALVAVGVRRLGLAGIVESLSGVSRPPTWWHRLYDALTEIVHDSADVDECAALPVPLTDGRTVTGPRTVVLVDGDRLGSVGWARVVHPDAAHPLLRRAGARTARPADLLADPALAAMLEDPDDVPEELVHDVLTLAGAVGGETRIGSVGSLPLLSSDGEMRAADELLLPDSPLRRVLQRDSPFGVVDRSVVDRYGADALRVVGVGHGFGVVVDETPAGPDHDLDDEEAWWDSLSGEPGPMVAVRDLDLVDEAHWADALTQIVDDPVTAAAVRDRTGYTAWWLRRHARVNETPLGLLRLPGDDSLRGLLDPVDHPRAAEFAAALAGPAIDDADTAADLLAAAADPDRVVSPAVAIRAHTLLAEAVDSGRVDLRDIDPPEAVRTLAGSVADHAAVVVLDHPRWIALVPVDRAVLGSTASADTLADLLDVETASTALSVEIVSVGERVTVDTHAVLAAARAISSWAVPDVVVLHDDLVVRCRGTVRVERAVPFWVTDDGETHVSRTVLP</sequence>
<comment type="caution">
    <text evidence="1">The sequence shown here is derived from an EMBL/GenBank/DDBJ whole genome shotgun (WGS) entry which is preliminary data.</text>
</comment>
<proteinExistence type="predicted"/>
<evidence type="ECO:0000313" key="2">
    <source>
        <dbReference type="Proteomes" id="UP000703038"/>
    </source>
</evidence>
<organism evidence="1 2">
    <name type="scientific">Rhodococcoides corynebacterioides</name>
    <dbReference type="NCBI Taxonomy" id="53972"/>
    <lineage>
        <taxon>Bacteria</taxon>
        <taxon>Bacillati</taxon>
        <taxon>Actinomycetota</taxon>
        <taxon>Actinomycetes</taxon>
        <taxon>Mycobacteriales</taxon>
        <taxon>Nocardiaceae</taxon>
        <taxon>Rhodococcoides</taxon>
    </lineage>
</organism>
<dbReference type="EMBL" id="JAFBBK010000001">
    <property type="protein sequence ID" value="MBM7413615.1"/>
    <property type="molecule type" value="Genomic_DNA"/>
</dbReference>
<name>A0ABS2KPP5_9NOCA</name>
<dbReference type="Proteomes" id="UP000703038">
    <property type="component" value="Unassembled WGS sequence"/>
</dbReference>
<dbReference type="InterPro" id="IPR036890">
    <property type="entry name" value="HATPase_C_sf"/>
</dbReference>
<keyword evidence="2" id="KW-1185">Reference proteome</keyword>
<gene>
    <name evidence="1" type="ORF">JOE42_000348</name>
</gene>
<reference evidence="1 2" key="1">
    <citation type="submission" date="2021-01" db="EMBL/GenBank/DDBJ databases">
        <title>Genomics of switchgrass bacterial isolates.</title>
        <authorList>
            <person name="Shade A."/>
        </authorList>
    </citation>
    <scope>NUCLEOTIDE SEQUENCE [LARGE SCALE GENOMIC DNA]</scope>
    <source>
        <strain evidence="1 2">PvP111</strain>
    </source>
</reference>
<protein>
    <recommendedName>
        <fullName evidence="3">ATP-binding protein</fullName>
    </recommendedName>
</protein>
<dbReference type="NCBIfam" id="NF047352">
    <property type="entry name" value="P_loop_sacsin"/>
    <property type="match status" value="1"/>
</dbReference>
<accession>A0ABS2KPP5</accession>
<dbReference type="SUPFAM" id="SSF55874">
    <property type="entry name" value="ATPase domain of HSP90 chaperone/DNA topoisomerase II/histidine kinase"/>
    <property type="match status" value="1"/>
</dbReference>